<dbReference type="SMART" id="SM00471">
    <property type="entry name" value="HDc"/>
    <property type="match status" value="1"/>
</dbReference>
<dbReference type="NCBIfam" id="NF002327">
    <property type="entry name" value="PRK01286.1-2"/>
    <property type="match status" value="1"/>
</dbReference>
<dbReference type="AlphaFoldDB" id="A0A381P394"/>
<keyword evidence="1" id="KW-0378">Hydrolase</keyword>
<dbReference type="InterPro" id="IPR006674">
    <property type="entry name" value="HD_domain"/>
</dbReference>
<dbReference type="CDD" id="cd00077">
    <property type="entry name" value="HDc"/>
    <property type="match status" value="1"/>
</dbReference>
<dbReference type="Pfam" id="PF01966">
    <property type="entry name" value="HD"/>
    <property type="match status" value="1"/>
</dbReference>
<dbReference type="Pfam" id="PF13286">
    <property type="entry name" value="HD_assoc"/>
    <property type="match status" value="1"/>
</dbReference>
<dbReference type="HAMAP" id="MF_01212">
    <property type="entry name" value="dGTPase_type2"/>
    <property type="match status" value="1"/>
</dbReference>
<dbReference type="Gene3D" id="1.10.3210.10">
    <property type="entry name" value="Hypothetical protein af1432"/>
    <property type="match status" value="1"/>
</dbReference>
<name>A0A381P394_9ZZZZ</name>
<dbReference type="InterPro" id="IPR051094">
    <property type="entry name" value="Diverse_Catalytic_Enzymes"/>
</dbReference>
<feature type="region of interest" description="Disordered" evidence="2">
    <location>
        <begin position="15"/>
        <end position="50"/>
    </location>
</feature>
<accession>A0A381P394</accession>
<sequence>MENGPVENLQVRQRLEAQEENLSPYASRSSRSLGRERAETPSPLRTEYQRDRDRIIHTNAFRRLKHKTQVFLAPSGDHFVTRLTHTLEVAQVGRTIARSLNLNEDLVEAMSYGHDLGHTPFGHLGEETLDQVYSEGFTHSAQSLRIVERLAREGEGLNLTWEVRQGIISHSKPQGDFLDIELDASLTLEAQILRLADSVAYLNHDIADAIRAGMLKVDDLPERANRVLGTTHSQRLDALVTSIVRESWPVSGLGDTKAGEKPVIQMDIEARDAMMELRNYMFQNIYLPLGNTKQSEVGRDVVKLLYNYFVDNAEEIPPPYFSPGADTDRAAVDYVAGMTDHYAIRQAEKLEPGVTQGAFHSVALDN</sequence>
<evidence type="ECO:0000256" key="1">
    <source>
        <dbReference type="ARBA" id="ARBA00022801"/>
    </source>
</evidence>
<dbReference type="GO" id="GO:0016793">
    <property type="term" value="F:triphosphoric monoester hydrolase activity"/>
    <property type="evidence" value="ECO:0007669"/>
    <property type="project" value="InterPro"/>
</dbReference>
<organism evidence="4">
    <name type="scientific">marine metagenome</name>
    <dbReference type="NCBI Taxonomy" id="408172"/>
    <lineage>
        <taxon>unclassified sequences</taxon>
        <taxon>metagenomes</taxon>
        <taxon>ecological metagenomes</taxon>
    </lineage>
</organism>
<dbReference type="EMBL" id="UINC01000799">
    <property type="protein sequence ID" value="SUZ61395.1"/>
    <property type="molecule type" value="Genomic_DNA"/>
</dbReference>
<dbReference type="InterPro" id="IPR026875">
    <property type="entry name" value="PHydrolase_assoc_dom"/>
</dbReference>
<dbReference type="PROSITE" id="PS51831">
    <property type="entry name" value="HD"/>
    <property type="match status" value="1"/>
</dbReference>
<dbReference type="PANTHER" id="PTHR35795">
    <property type="entry name" value="SLR1885 PROTEIN"/>
    <property type="match status" value="1"/>
</dbReference>
<dbReference type="SUPFAM" id="SSF109604">
    <property type="entry name" value="HD-domain/PDEase-like"/>
    <property type="match status" value="1"/>
</dbReference>
<evidence type="ECO:0000313" key="4">
    <source>
        <dbReference type="EMBL" id="SUZ61395.1"/>
    </source>
</evidence>
<dbReference type="InterPro" id="IPR003607">
    <property type="entry name" value="HD/PDEase_dom"/>
</dbReference>
<feature type="domain" description="HD" evidence="3">
    <location>
        <begin position="82"/>
        <end position="202"/>
    </location>
</feature>
<evidence type="ECO:0000256" key="2">
    <source>
        <dbReference type="SAM" id="MobiDB-lite"/>
    </source>
</evidence>
<feature type="compositionally biased region" description="Polar residues" evidence="2">
    <location>
        <begin position="20"/>
        <end position="32"/>
    </location>
</feature>
<evidence type="ECO:0000259" key="3">
    <source>
        <dbReference type="PROSITE" id="PS51831"/>
    </source>
</evidence>
<protein>
    <recommendedName>
        <fullName evidence="3">HD domain-containing protein</fullName>
    </recommendedName>
</protein>
<dbReference type="InterPro" id="IPR006261">
    <property type="entry name" value="dGTPase"/>
</dbReference>
<dbReference type="PANTHER" id="PTHR35795:SF1">
    <property type="entry name" value="BIS(5'-NUCLEOSYL)-TETRAPHOSPHATASE, SYMMETRICAL"/>
    <property type="match status" value="1"/>
</dbReference>
<proteinExistence type="inferred from homology"/>
<dbReference type="InterPro" id="IPR023023">
    <property type="entry name" value="dNTPase_2"/>
</dbReference>
<gene>
    <name evidence="4" type="ORF">METZ01_LOCUS14249</name>
</gene>
<reference evidence="4" key="1">
    <citation type="submission" date="2018-05" db="EMBL/GenBank/DDBJ databases">
        <authorList>
            <person name="Lanie J.A."/>
            <person name="Ng W.-L."/>
            <person name="Kazmierczak K.M."/>
            <person name="Andrzejewski T.M."/>
            <person name="Davidsen T.M."/>
            <person name="Wayne K.J."/>
            <person name="Tettelin H."/>
            <person name="Glass J.I."/>
            <person name="Rusch D."/>
            <person name="Podicherti R."/>
            <person name="Tsui H.-C.T."/>
            <person name="Winkler M.E."/>
        </authorList>
    </citation>
    <scope>NUCLEOTIDE SEQUENCE</scope>
</reference>
<dbReference type="NCBIfam" id="TIGR01353">
    <property type="entry name" value="dGTP_triPase"/>
    <property type="match status" value="1"/>
</dbReference>